<dbReference type="EMBL" id="ADZU01000016">
    <property type="protein sequence ID" value="EFS92903.1"/>
    <property type="molecule type" value="Genomic_DNA"/>
</dbReference>
<evidence type="ECO:0000313" key="2">
    <source>
        <dbReference type="EMBL" id="EFS92903.1"/>
    </source>
</evidence>
<gene>
    <name evidence="2" type="ORF">HMPREF9607_00957</name>
</gene>
<sequence length="47" mass="5116">PQTDLSDIGFTRCRLRHGVGSVDMTPNDPLRHANTVPSNNVRSNTAP</sequence>
<reference evidence="2" key="1">
    <citation type="submission" date="2010-08" db="EMBL/GenBank/DDBJ databases">
        <authorList>
            <person name="Weinstock G."/>
            <person name="Sodergren E."/>
            <person name="Clifton S."/>
            <person name="Fulton L."/>
            <person name="Fulton B."/>
            <person name="Courtney L."/>
            <person name="Fronick C."/>
            <person name="Harrison M."/>
            <person name="Strong C."/>
            <person name="Farmer C."/>
            <person name="Delahaunty K."/>
            <person name="Markovic C."/>
            <person name="Hall O."/>
            <person name="Minx P."/>
            <person name="Tomlinson C."/>
            <person name="Mitreva M."/>
            <person name="Hou S."/>
            <person name="Chen J."/>
            <person name="Wollam A."/>
            <person name="Pepin K.H."/>
            <person name="Johnson M."/>
            <person name="Bhonagiri V."/>
            <person name="Zhang X."/>
            <person name="Suruliraj S."/>
            <person name="Warren W."/>
            <person name="Chinwalla A."/>
            <person name="Mardis E.R."/>
            <person name="Wilson R.K."/>
        </authorList>
    </citation>
    <scope>NUCLEOTIDE SEQUENCE [LARGE SCALE GENOMIC DNA]</scope>
    <source>
        <strain evidence="2">HL044PA1</strain>
    </source>
</reference>
<feature type="non-terminal residue" evidence="2">
    <location>
        <position position="1"/>
    </location>
</feature>
<name>A0ABN0C706_9ACTN</name>
<comment type="caution">
    <text evidence="2">The sequence shown here is derived from an EMBL/GenBank/DDBJ whole genome shotgun (WGS) entry which is preliminary data.</text>
</comment>
<dbReference type="Proteomes" id="UP000003179">
    <property type="component" value="Unassembled WGS sequence"/>
</dbReference>
<feature type="region of interest" description="Disordered" evidence="1">
    <location>
        <begin position="19"/>
        <end position="47"/>
    </location>
</feature>
<proteinExistence type="predicted"/>
<keyword evidence="3" id="KW-1185">Reference proteome</keyword>
<evidence type="ECO:0000256" key="1">
    <source>
        <dbReference type="SAM" id="MobiDB-lite"/>
    </source>
</evidence>
<feature type="compositionally biased region" description="Polar residues" evidence="1">
    <location>
        <begin position="35"/>
        <end position="47"/>
    </location>
</feature>
<accession>A0ABN0C706</accession>
<evidence type="ECO:0000313" key="3">
    <source>
        <dbReference type="Proteomes" id="UP000003179"/>
    </source>
</evidence>
<protein>
    <submittedName>
        <fullName evidence="2">Uncharacterized protein</fullName>
    </submittedName>
</protein>
<organism evidence="2 3">
    <name type="scientific">Cutibacterium modestum HL044PA1</name>
    <dbReference type="NCBI Taxonomy" id="765109"/>
    <lineage>
        <taxon>Bacteria</taxon>
        <taxon>Bacillati</taxon>
        <taxon>Actinomycetota</taxon>
        <taxon>Actinomycetes</taxon>
        <taxon>Propionibacteriales</taxon>
        <taxon>Propionibacteriaceae</taxon>
        <taxon>Cutibacterium</taxon>
        <taxon>Cutibacterium modestum</taxon>
    </lineage>
</organism>